<reference evidence="4" key="1">
    <citation type="journal article" date="2019" name="Int. J. Syst. Evol. Microbiol.">
        <title>The Global Catalogue of Microorganisms (GCM) 10K type strain sequencing project: providing services to taxonomists for standard genome sequencing and annotation.</title>
        <authorList>
            <consortium name="The Broad Institute Genomics Platform"/>
            <consortium name="The Broad Institute Genome Sequencing Center for Infectious Disease"/>
            <person name="Wu L."/>
            <person name="Ma J."/>
        </authorList>
    </citation>
    <scope>NUCLEOTIDE SEQUENCE [LARGE SCALE GENOMIC DNA]</scope>
    <source>
        <strain evidence="4">TBRC 1826</strain>
    </source>
</reference>
<keyword evidence="2" id="KW-0732">Signal</keyword>
<organism evidence="3 4">
    <name type="scientific">Nocardiopsis sediminis</name>
    <dbReference type="NCBI Taxonomy" id="1778267"/>
    <lineage>
        <taxon>Bacteria</taxon>
        <taxon>Bacillati</taxon>
        <taxon>Actinomycetota</taxon>
        <taxon>Actinomycetes</taxon>
        <taxon>Streptosporangiales</taxon>
        <taxon>Nocardiopsidaceae</taxon>
        <taxon>Nocardiopsis</taxon>
    </lineage>
</organism>
<evidence type="ECO:0000313" key="3">
    <source>
        <dbReference type="EMBL" id="MFC3997586.1"/>
    </source>
</evidence>
<keyword evidence="4" id="KW-1185">Reference proteome</keyword>
<comment type="caution">
    <text evidence="3">The sequence shown here is derived from an EMBL/GenBank/DDBJ whole genome shotgun (WGS) entry which is preliminary data.</text>
</comment>
<evidence type="ECO:0000313" key="4">
    <source>
        <dbReference type="Proteomes" id="UP001595847"/>
    </source>
</evidence>
<feature type="region of interest" description="Disordered" evidence="1">
    <location>
        <begin position="26"/>
        <end position="46"/>
    </location>
</feature>
<dbReference type="Proteomes" id="UP001595847">
    <property type="component" value="Unassembled WGS sequence"/>
</dbReference>
<dbReference type="EMBL" id="JBHSBH010000010">
    <property type="protein sequence ID" value="MFC3997586.1"/>
    <property type="molecule type" value="Genomic_DNA"/>
</dbReference>
<dbReference type="RefSeq" id="WP_378534641.1">
    <property type="nucleotide sequence ID" value="NZ_JBHSBH010000010.1"/>
</dbReference>
<proteinExistence type="predicted"/>
<name>A0ABV8FRT5_9ACTN</name>
<protein>
    <submittedName>
        <fullName evidence="3">Uncharacterized protein</fullName>
    </submittedName>
</protein>
<accession>A0ABV8FRT5</accession>
<evidence type="ECO:0000256" key="1">
    <source>
        <dbReference type="SAM" id="MobiDB-lite"/>
    </source>
</evidence>
<evidence type="ECO:0000256" key="2">
    <source>
        <dbReference type="SAM" id="SignalP"/>
    </source>
</evidence>
<feature type="signal peptide" evidence="2">
    <location>
        <begin position="1"/>
        <end position="19"/>
    </location>
</feature>
<gene>
    <name evidence="3" type="ORF">ACFOVU_16755</name>
</gene>
<sequence>MTTRTAVLAATLALGAVLAGGCAAQDGIEEPAPSPPPSPTATSDTGRITEFTGLEVPEGASGLEVDVQTSDGGLTTLTAQFGTDRAGAEAFCTAENLGVYPDPEGPDDADAEAFGLDPAGIDTVDGSTACRGAEPTAGRVQREVLVLYPAEDEARVHLLAYDSP</sequence>
<dbReference type="PROSITE" id="PS51257">
    <property type="entry name" value="PROKAR_LIPOPROTEIN"/>
    <property type="match status" value="1"/>
</dbReference>
<feature type="chain" id="PRO_5047460353" evidence="2">
    <location>
        <begin position="20"/>
        <end position="164"/>
    </location>
</feature>